<protein>
    <submittedName>
        <fullName evidence="2">DUF4169 domain-containing protein</fullName>
    </submittedName>
</protein>
<gene>
    <name evidence="2" type="ORF">C4N9_04905</name>
</gene>
<evidence type="ECO:0000313" key="3">
    <source>
        <dbReference type="Proteomes" id="UP000244940"/>
    </source>
</evidence>
<keyword evidence="3" id="KW-1185">Reference proteome</keyword>
<dbReference type="OrthoDB" id="7192657at2"/>
<dbReference type="Pfam" id="PF13770">
    <property type="entry name" value="DUF4169"/>
    <property type="match status" value="1"/>
</dbReference>
<evidence type="ECO:0000313" key="2">
    <source>
        <dbReference type="EMBL" id="PWE31088.1"/>
    </source>
</evidence>
<organism evidence="2 3">
    <name type="scientific">Pararhodobacter marinus</name>
    <dbReference type="NCBI Taxonomy" id="2184063"/>
    <lineage>
        <taxon>Bacteria</taxon>
        <taxon>Pseudomonadati</taxon>
        <taxon>Pseudomonadota</taxon>
        <taxon>Alphaproteobacteria</taxon>
        <taxon>Rhodobacterales</taxon>
        <taxon>Paracoccaceae</taxon>
        <taxon>Pararhodobacter</taxon>
    </lineage>
</organism>
<dbReference type="Proteomes" id="UP000244940">
    <property type="component" value="Unassembled WGS sequence"/>
</dbReference>
<dbReference type="InterPro" id="IPR025227">
    <property type="entry name" value="DUF4169"/>
</dbReference>
<dbReference type="AlphaFoldDB" id="A0A2U2CGR3"/>
<feature type="compositionally biased region" description="Basic and acidic residues" evidence="1">
    <location>
        <begin position="35"/>
        <end position="61"/>
    </location>
</feature>
<sequence length="61" mass="6868">MAEIINLRTRRKQAARETARTRADANAAQHGLSKAQKELAKARSEKSARELDGHKRDPDRS</sequence>
<feature type="compositionally biased region" description="Basic and acidic residues" evidence="1">
    <location>
        <begin position="14"/>
        <end position="23"/>
    </location>
</feature>
<proteinExistence type="predicted"/>
<reference evidence="2 3" key="1">
    <citation type="submission" date="2018-05" db="EMBL/GenBank/DDBJ databases">
        <title>Pararhodobacter marina sp. nov., isolated from deep-sea water of the Indian Ocean.</title>
        <authorList>
            <person name="Lai Q.Sr."/>
            <person name="Liu X."/>
            <person name="Shao Z."/>
        </authorList>
    </citation>
    <scope>NUCLEOTIDE SEQUENCE [LARGE SCALE GENOMIC DNA]</scope>
    <source>
        <strain evidence="2 3">CIC4N-9</strain>
    </source>
</reference>
<feature type="region of interest" description="Disordered" evidence="1">
    <location>
        <begin position="1"/>
        <end position="61"/>
    </location>
</feature>
<comment type="caution">
    <text evidence="2">The sequence shown here is derived from an EMBL/GenBank/DDBJ whole genome shotgun (WGS) entry which is preliminary data.</text>
</comment>
<dbReference type="GeneID" id="94364218"/>
<dbReference type="EMBL" id="QEYD01000002">
    <property type="protein sequence ID" value="PWE31088.1"/>
    <property type="molecule type" value="Genomic_DNA"/>
</dbReference>
<accession>A0A2U2CGR3</accession>
<dbReference type="RefSeq" id="WP_109532166.1">
    <property type="nucleotide sequence ID" value="NZ_QEYD01000002.1"/>
</dbReference>
<evidence type="ECO:0000256" key="1">
    <source>
        <dbReference type="SAM" id="MobiDB-lite"/>
    </source>
</evidence>
<name>A0A2U2CGR3_9RHOB</name>